<dbReference type="Proteomes" id="UP001642409">
    <property type="component" value="Unassembled WGS sequence"/>
</dbReference>
<protein>
    <submittedName>
        <fullName evidence="2">Hypothetical_protein</fullName>
    </submittedName>
</protein>
<evidence type="ECO:0000313" key="1">
    <source>
        <dbReference type="EMBL" id="CAI9958237.1"/>
    </source>
</evidence>
<evidence type="ECO:0000313" key="3">
    <source>
        <dbReference type="Proteomes" id="UP001642409"/>
    </source>
</evidence>
<keyword evidence="3" id="KW-1185">Reference proteome</keyword>
<organism evidence="1">
    <name type="scientific">Hexamita inflata</name>
    <dbReference type="NCBI Taxonomy" id="28002"/>
    <lineage>
        <taxon>Eukaryota</taxon>
        <taxon>Metamonada</taxon>
        <taxon>Diplomonadida</taxon>
        <taxon>Hexamitidae</taxon>
        <taxon>Hexamitinae</taxon>
        <taxon>Hexamita</taxon>
    </lineage>
</organism>
<gene>
    <name evidence="1" type="ORF">HINF_LOCUS45882</name>
    <name evidence="2" type="ORF">HINF_LOCUS74595</name>
</gene>
<dbReference type="AlphaFoldDB" id="A0AA86QKM1"/>
<evidence type="ECO:0000313" key="2">
    <source>
        <dbReference type="EMBL" id="CAL6107658.1"/>
    </source>
</evidence>
<name>A0AA86QKM1_9EUKA</name>
<dbReference type="EMBL" id="CATOUU010000903">
    <property type="protein sequence ID" value="CAI9958237.1"/>
    <property type="molecule type" value="Genomic_DNA"/>
</dbReference>
<dbReference type="EMBL" id="CAXDID020000639">
    <property type="protein sequence ID" value="CAL6107658.1"/>
    <property type="molecule type" value="Genomic_DNA"/>
</dbReference>
<accession>A0AA86QKM1</accession>
<sequence>MRTNSTKRQLIQNICMVQEIHCVIHQILDHELKEIDVSRKRWTQAEDQLLKLGMELYTDVNTLAKIVVSKTKAQIYFRVRYLRERQERLDERVASIQAK</sequence>
<reference evidence="2 3" key="2">
    <citation type="submission" date="2024-07" db="EMBL/GenBank/DDBJ databases">
        <authorList>
            <person name="Akdeniz Z."/>
        </authorList>
    </citation>
    <scope>NUCLEOTIDE SEQUENCE [LARGE SCALE GENOMIC DNA]</scope>
</reference>
<proteinExistence type="predicted"/>
<reference evidence="1" key="1">
    <citation type="submission" date="2023-06" db="EMBL/GenBank/DDBJ databases">
        <authorList>
            <person name="Kurt Z."/>
        </authorList>
    </citation>
    <scope>NUCLEOTIDE SEQUENCE</scope>
</reference>
<comment type="caution">
    <text evidence="1">The sequence shown here is derived from an EMBL/GenBank/DDBJ whole genome shotgun (WGS) entry which is preliminary data.</text>
</comment>